<dbReference type="Gene3D" id="2.160.10.10">
    <property type="entry name" value="Hexapeptide repeat proteins"/>
    <property type="match status" value="1"/>
</dbReference>
<proteinExistence type="predicted"/>
<dbReference type="AlphaFoldDB" id="A0A369LHF6"/>
<name>A0A369LHF6_9ACTN</name>
<gene>
    <name evidence="3" type="ORF">C1880_01695</name>
</gene>
<dbReference type="PANTHER" id="PTHR43300">
    <property type="entry name" value="ACETYLTRANSFERASE"/>
    <property type="match status" value="1"/>
</dbReference>
<evidence type="ECO:0000256" key="2">
    <source>
        <dbReference type="ARBA" id="ARBA00022737"/>
    </source>
</evidence>
<dbReference type="InterPro" id="IPR001451">
    <property type="entry name" value="Hexapep"/>
</dbReference>
<protein>
    <submittedName>
        <fullName evidence="3">Acetyltransferase</fullName>
    </submittedName>
</protein>
<comment type="caution">
    <text evidence="3">The sequence shown here is derived from an EMBL/GenBank/DDBJ whole genome shotgun (WGS) entry which is preliminary data.</text>
</comment>
<dbReference type="SUPFAM" id="SSF51161">
    <property type="entry name" value="Trimeric LpxA-like enzymes"/>
    <property type="match status" value="1"/>
</dbReference>
<dbReference type="Pfam" id="PF00132">
    <property type="entry name" value="Hexapep"/>
    <property type="match status" value="1"/>
</dbReference>
<dbReference type="InterPro" id="IPR018357">
    <property type="entry name" value="Hexapep_transf_CS"/>
</dbReference>
<dbReference type="PANTHER" id="PTHR43300:SF11">
    <property type="entry name" value="ACETYLTRANSFERASE RV3034C-RELATED"/>
    <property type="match status" value="1"/>
</dbReference>
<dbReference type="OrthoDB" id="2643438at2"/>
<dbReference type="InterPro" id="IPR050179">
    <property type="entry name" value="Trans_hexapeptide_repeat"/>
</dbReference>
<keyword evidence="1 3" id="KW-0808">Transferase</keyword>
<keyword evidence="2" id="KW-0677">Repeat</keyword>
<dbReference type="GO" id="GO:0016740">
    <property type="term" value="F:transferase activity"/>
    <property type="evidence" value="ECO:0007669"/>
    <property type="project" value="UniProtKB-KW"/>
</dbReference>
<keyword evidence="4" id="KW-1185">Reference proteome</keyword>
<dbReference type="CDD" id="cd03349">
    <property type="entry name" value="LbH_XAT"/>
    <property type="match status" value="1"/>
</dbReference>
<evidence type="ECO:0000313" key="4">
    <source>
        <dbReference type="Proteomes" id="UP000253792"/>
    </source>
</evidence>
<dbReference type="PROSITE" id="PS00101">
    <property type="entry name" value="HEXAPEP_TRANSFERASES"/>
    <property type="match status" value="1"/>
</dbReference>
<dbReference type="Proteomes" id="UP000253792">
    <property type="component" value="Unassembled WGS sequence"/>
</dbReference>
<organism evidence="3 4">
    <name type="scientific">Senegalimassilia anaerobia</name>
    <dbReference type="NCBI Taxonomy" id="1473216"/>
    <lineage>
        <taxon>Bacteria</taxon>
        <taxon>Bacillati</taxon>
        <taxon>Actinomycetota</taxon>
        <taxon>Coriobacteriia</taxon>
        <taxon>Coriobacteriales</taxon>
        <taxon>Coriobacteriaceae</taxon>
        <taxon>Senegalimassilia</taxon>
    </lineage>
</organism>
<reference evidence="3 4" key="1">
    <citation type="journal article" date="2018" name="Elife">
        <title>Discovery and characterization of a prevalent human gut bacterial enzyme sufficient for the inactivation of a family of plant toxins.</title>
        <authorList>
            <person name="Koppel N."/>
            <person name="Bisanz J.E."/>
            <person name="Pandelia M.E."/>
            <person name="Turnbaugh P.J."/>
            <person name="Balskus E.P."/>
        </authorList>
    </citation>
    <scope>NUCLEOTIDE SEQUENCE [LARGE SCALE GENOMIC DNA]</scope>
    <source>
        <strain evidence="4">anaerobia AP69FAA</strain>
    </source>
</reference>
<evidence type="ECO:0000313" key="3">
    <source>
        <dbReference type="EMBL" id="RDB57555.1"/>
    </source>
</evidence>
<evidence type="ECO:0000256" key="1">
    <source>
        <dbReference type="ARBA" id="ARBA00022679"/>
    </source>
</evidence>
<dbReference type="EMBL" id="PPTP01000001">
    <property type="protein sequence ID" value="RDB57555.1"/>
    <property type="molecule type" value="Genomic_DNA"/>
</dbReference>
<sequence>MFGIRMAFRHAKKERLWRRLNSHNDTHIAGARVNIDLITVGKGTYGVLDVDSTGNQGRLTIGAFCSIAPGVKFVLNNEHPLNYISTFPFKVKVTHEREVEALSKGGISVGDDVWIGANAIILDGVSIGRGAVIAAGAVVVKDVPAYAVVGGCPAKVIKMRFDDAQIALLSTIDFDKLTSEVIQSNIDLFYRPVEMINPLEIEALVQGCTNE</sequence>
<accession>A0A369LHF6</accession>
<dbReference type="InterPro" id="IPR011004">
    <property type="entry name" value="Trimer_LpxA-like_sf"/>
</dbReference>